<feature type="DNA-binding region" description="H-T-H motif" evidence="4">
    <location>
        <begin position="25"/>
        <end position="44"/>
    </location>
</feature>
<dbReference type="Proteomes" id="UP001339883">
    <property type="component" value="Unassembled WGS sequence"/>
</dbReference>
<evidence type="ECO:0000259" key="5">
    <source>
        <dbReference type="PROSITE" id="PS50977"/>
    </source>
</evidence>
<dbReference type="SUPFAM" id="SSF46689">
    <property type="entry name" value="Homeodomain-like"/>
    <property type="match status" value="1"/>
</dbReference>
<evidence type="ECO:0000313" key="7">
    <source>
        <dbReference type="Proteomes" id="UP001339883"/>
    </source>
</evidence>
<dbReference type="EMBL" id="VTDN01000006">
    <property type="protein sequence ID" value="MEB5477107.1"/>
    <property type="molecule type" value="Genomic_DNA"/>
</dbReference>
<feature type="domain" description="HTH tetR-type" evidence="5">
    <location>
        <begin position="2"/>
        <end position="62"/>
    </location>
</feature>
<accession>A0ABU6DU00</accession>
<evidence type="ECO:0000313" key="6">
    <source>
        <dbReference type="EMBL" id="MEB5477107.1"/>
    </source>
</evidence>
<reference evidence="6 7" key="1">
    <citation type="submission" date="2019-08" db="EMBL/GenBank/DDBJ databases">
        <title>Five species of Acinetobacter isolated from floral nectar and animal pollinators.</title>
        <authorList>
            <person name="Hendry T.A."/>
        </authorList>
    </citation>
    <scope>NUCLEOTIDE SEQUENCE [LARGE SCALE GENOMIC DNA]</scope>
    <source>
        <strain evidence="6 7">MD18.27</strain>
    </source>
</reference>
<evidence type="ECO:0000256" key="3">
    <source>
        <dbReference type="ARBA" id="ARBA00023163"/>
    </source>
</evidence>
<keyword evidence="1" id="KW-0805">Transcription regulation</keyword>
<dbReference type="Gene3D" id="1.10.357.10">
    <property type="entry name" value="Tetracycline Repressor, domain 2"/>
    <property type="match status" value="1"/>
</dbReference>
<dbReference type="PROSITE" id="PS50977">
    <property type="entry name" value="HTH_TETR_2"/>
    <property type="match status" value="1"/>
</dbReference>
<gene>
    <name evidence="6" type="ORF">I2F25_08655</name>
</gene>
<keyword evidence="3" id="KW-0804">Transcription</keyword>
<dbReference type="PANTHER" id="PTHR47506:SF6">
    <property type="entry name" value="HTH-TYPE TRANSCRIPTIONAL REPRESSOR NEMR"/>
    <property type="match status" value="1"/>
</dbReference>
<evidence type="ECO:0000256" key="4">
    <source>
        <dbReference type="PROSITE-ProRule" id="PRU00335"/>
    </source>
</evidence>
<dbReference type="InterPro" id="IPR009057">
    <property type="entry name" value="Homeodomain-like_sf"/>
</dbReference>
<evidence type="ECO:0000256" key="1">
    <source>
        <dbReference type="ARBA" id="ARBA00023015"/>
    </source>
</evidence>
<dbReference type="PRINTS" id="PR00455">
    <property type="entry name" value="HTHTETR"/>
</dbReference>
<proteinExistence type="predicted"/>
<comment type="caution">
    <text evidence="6">The sequence shown here is derived from an EMBL/GenBank/DDBJ whole genome shotgun (WGS) entry which is preliminary data.</text>
</comment>
<organism evidence="6 7">
    <name type="scientific">Acinetobacter pollinis</name>
    <dbReference type="NCBI Taxonomy" id="2605270"/>
    <lineage>
        <taxon>Bacteria</taxon>
        <taxon>Pseudomonadati</taxon>
        <taxon>Pseudomonadota</taxon>
        <taxon>Gammaproteobacteria</taxon>
        <taxon>Moraxellales</taxon>
        <taxon>Moraxellaceae</taxon>
        <taxon>Acinetobacter</taxon>
    </lineage>
</organism>
<protein>
    <submittedName>
        <fullName evidence="6">TetR/AcrR family transcriptional regulator</fullName>
    </submittedName>
</protein>
<evidence type="ECO:0000256" key="2">
    <source>
        <dbReference type="ARBA" id="ARBA00023125"/>
    </source>
</evidence>
<dbReference type="InterPro" id="IPR001647">
    <property type="entry name" value="HTH_TetR"/>
</dbReference>
<keyword evidence="2 4" id="KW-0238">DNA-binding</keyword>
<dbReference type="PANTHER" id="PTHR47506">
    <property type="entry name" value="TRANSCRIPTIONAL REGULATORY PROTEIN"/>
    <property type="match status" value="1"/>
</dbReference>
<sequence>MSKKQKDILYKAIELFNQFGYASVGIDRIISESKVAKMTFYKYFPSKDNLITECLIERDRLIRESILSSLEENKDPYFKLKMIFDWFEKWFNQDDFHGCMFIKALDELPHHPDSQAISKGHKQWLTDTIEQLLEEMNVVDNHKLAIQIRLLLDGAIIHEQLFKDRQAITLAWDVVAAMLSHATIS</sequence>
<dbReference type="SUPFAM" id="SSF48498">
    <property type="entry name" value="Tetracyclin repressor-like, C-terminal domain"/>
    <property type="match status" value="1"/>
</dbReference>
<dbReference type="InterPro" id="IPR036271">
    <property type="entry name" value="Tet_transcr_reg_TetR-rel_C_sf"/>
</dbReference>
<name>A0ABU6DU00_9GAMM</name>
<keyword evidence="7" id="KW-1185">Reference proteome</keyword>
<dbReference type="Pfam" id="PF00440">
    <property type="entry name" value="TetR_N"/>
    <property type="match status" value="1"/>
</dbReference>
<dbReference type="RefSeq" id="WP_325775491.1">
    <property type="nucleotide sequence ID" value="NZ_VTDN01000006.1"/>
</dbReference>